<protein>
    <recommendedName>
        <fullName evidence="3 8">Mitochondrial inner membrane protease ATP23</fullName>
        <ecNumber evidence="8">3.4.24.-</ecNumber>
    </recommendedName>
</protein>
<dbReference type="GO" id="GO:0033615">
    <property type="term" value="P:mitochondrial proton-transporting ATP synthase complex assembly"/>
    <property type="evidence" value="ECO:0007669"/>
    <property type="project" value="TreeGrafter"/>
</dbReference>
<keyword evidence="7 8" id="KW-0482">Metalloprotease</keyword>
<comment type="similarity">
    <text evidence="2 8">Belongs to the peptidase M76 family.</text>
</comment>
<accession>N1P4R1</accession>
<keyword evidence="6 8" id="KW-0378">Hydrolase</keyword>
<evidence type="ECO:0000256" key="2">
    <source>
        <dbReference type="ARBA" id="ARBA00009915"/>
    </source>
</evidence>
<evidence type="ECO:0000256" key="1">
    <source>
        <dbReference type="ARBA" id="ARBA00004137"/>
    </source>
</evidence>
<evidence type="ECO:0000256" key="3">
    <source>
        <dbReference type="ARBA" id="ARBA00014615"/>
    </source>
</evidence>
<keyword evidence="8" id="KW-0999">Mitochondrion inner membrane</keyword>
<evidence type="ECO:0000313" key="9">
    <source>
        <dbReference type="EMBL" id="EIW08110.1"/>
    </source>
</evidence>
<comment type="subcellular location">
    <subcellularLocation>
        <location evidence="1 8">Mitochondrion inner membrane</location>
        <topology evidence="1 8">Peripheral membrane protein</topology>
        <orientation evidence="1 8">Intermembrane side</orientation>
    </subcellularLocation>
</comment>
<dbReference type="GO" id="GO:0034982">
    <property type="term" value="P:mitochondrial protein processing"/>
    <property type="evidence" value="ECO:0007669"/>
    <property type="project" value="TreeGrafter"/>
</dbReference>
<dbReference type="OrthoDB" id="285308at2759"/>
<dbReference type="Pfam" id="PF09768">
    <property type="entry name" value="Peptidase_M76"/>
    <property type="match status" value="1"/>
</dbReference>
<dbReference type="MEROPS" id="M76.002"/>
<dbReference type="AlphaFoldDB" id="N1P4R1"/>
<dbReference type="EC" id="3.4.24.-" evidence="8"/>
<evidence type="ECO:0000256" key="7">
    <source>
        <dbReference type="ARBA" id="ARBA00023049"/>
    </source>
</evidence>
<keyword evidence="8" id="KW-0496">Mitochondrion</keyword>
<reference evidence="9" key="1">
    <citation type="submission" date="2012-03" db="EMBL/GenBank/DDBJ databases">
        <title>De novo sequencing, assembly and analysis of the genome of the laboratory strain Saccharomyces cerevisiae CEN.PK113-7D, a model for modern industrial biotechnology.</title>
        <authorList>
            <person name="Nijkamp J.F."/>
            <person name="van den Broek M.A."/>
            <person name="Datema E."/>
            <person name="de Kok S."/>
            <person name="Bosman L."/>
            <person name="Luttink M.A."/>
            <person name="Daran-Lapujade P."/>
            <person name="Vongsangnak W."/>
            <person name="Nielsen J."/>
            <person name="Heijne W.H.M."/>
            <person name="Klaassen P."/>
            <person name="Platt D."/>
            <person name="Paddon C.J."/>
            <person name="Koetter P."/>
            <person name="van Ham R.C."/>
            <person name="Reinders M.J.T."/>
            <person name="Pronk J.T."/>
            <person name="de Ridder D."/>
            <person name="Daran J.-M."/>
        </authorList>
    </citation>
    <scope>NUCLEOTIDE SEQUENCE</scope>
    <source>
        <strain evidence="9">CEN.PK113-7D</strain>
    </source>
</reference>
<organism evidence="9">
    <name type="scientific">Saccharomyces cerevisiae (strain CEN.PK113-7D)</name>
    <name type="common">Baker's yeast</name>
    <dbReference type="NCBI Taxonomy" id="889517"/>
    <lineage>
        <taxon>Eukaryota</taxon>
        <taxon>Fungi</taxon>
        <taxon>Dikarya</taxon>
        <taxon>Ascomycota</taxon>
        <taxon>Saccharomycotina</taxon>
        <taxon>Saccharomycetes</taxon>
        <taxon>Saccharomycetales</taxon>
        <taxon>Saccharomycetaceae</taxon>
        <taxon>Saccharomyces</taxon>
    </lineage>
</organism>
<comment type="function">
    <text evidence="8">Has a dual role in the assembly of mitochondrial ATPase.</text>
</comment>
<dbReference type="Proteomes" id="UP000013192">
    <property type="component" value="Chromosome XIV"/>
</dbReference>
<name>N1P4R1_YEASC</name>
<dbReference type="GO" id="GO:0005743">
    <property type="term" value="C:mitochondrial inner membrane"/>
    <property type="evidence" value="ECO:0007669"/>
    <property type="project" value="UniProtKB-SubCell"/>
</dbReference>
<gene>
    <name evidence="9" type="ORF">CENPK1137D_2697</name>
</gene>
<evidence type="ECO:0000256" key="5">
    <source>
        <dbReference type="ARBA" id="ARBA00022723"/>
    </source>
</evidence>
<dbReference type="HOGENOM" id="CLU_079125_0_0_1"/>
<proteinExistence type="inferred from homology"/>
<keyword evidence="4 8" id="KW-0645">Protease</keyword>
<sequence length="255" mass="30464">MIRRVRHNLYNQNQGKLIVPNFFFFWHDMNSSGDNAGFEWWRRTMQYKTGIGLTPEEKTRYEDDSKARELKKECLKCYEYRDWMLKYSPTVRFMVQAITKLNKGSDSKFDDSKIICDYCPDWKGGGFHPELGILLCQNRLRDKWHLEDTLSHELIHYFDDLKWQIDWLNLKHHACSEIRASSLSGECRFWEEFKRRGFRTGFHVARGHQDCVRRRAIISVSGNPNCQSKEHAAKIVDEVWDSCFADTRPFDEIYR</sequence>
<dbReference type="InterPro" id="IPR019165">
    <property type="entry name" value="Peptidase_M76_ATP23"/>
</dbReference>
<dbReference type="PANTHER" id="PTHR21711">
    <property type="entry name" value="MITOCHONDRIAL INNER MEMBRANE PROTEASE"/>
    <property type="match status" value="1"/>
</dbReference>
<evidence type="ECO:0000256" key="4">
    <source>
        <dbReference type="ARBA" id="ARBA00022670"/>
    </source>
</evidence>
<dbReference type="GO" id="GO:0004222">
    <property type="term" value="F:metalloendopeptidase activity"/>
    <property type="evidence" value="ECO:0007669"/>
    <property type="project" value="InterPro"/>
</dbReference>
<evidence type="ECO:0000256" key="8">
    <source>
        <dbReference type="RuleBase" id="RU364057"/>
    </source>
</evidence>
<keyword evidence="8" id="KW-0472">Membrane</keyword>
<dbReference type="GO" id="GO:0046872">
    <property type="term" value="F:metal ion binding"/>
    <property type="evidence" value="ECO:0007669"/>
    <property type="project" value="UniProtKB-KW"/>
</dbReference>
<dbReference type="PANTHER" id="PTHR21711:SF0">
    <property type="entry name" value="MITOCHONDRIAL INNER MEMBRANE PROTEASE ATP23 HOMOLOG"/>
    <property type="match status" value="1"/>
</dbReference>
<dbReference type="EMBL" id="CM001535">
    <property type="protein sequence ID" value="EIW08110.1"/>
    <property type="molecule type" value="Genomic_DNA"/>
</dbReference>
<evidence type="ECO:0000256" key="6">
    <source>
        <dbReference type="ARBA" id="ARBA00022801"/>
    </source>
</evidence>
<keyword evidence="5 8" id="KW-0479">Metal-binding</keyword>